<comment type="caution">
    <text evidence="1">The sequence shown here is derived from an EMBL/GenBank/DDBJ whole genome shotgun (WGS) entry which is preliminary data.</text>
</comment>
<organism evidence="1 2">
    <name type="scientific">Deinococcus xinjiangensis</name>
    <dbReference type="NCBI Taxonomy" id="457454"/>
    <lineage>
        <taxon>Bacteria</taxon>
        <taxon>Thermotogati</taxon>
        <taxon>Deinococcota</taxon>
        <taxon>Deinococci</taxon>
        <taxon>Deinococcales</taxon>
        <taxon>Deinococcaceae</taxon>
        <taxon>Deinococcus</taxon>
    </lineage>
</organism>
<evidence type="ECO:0000313" key="2">
    <source>
        <dbReference type="Proteomes" id="UP001458946"/>
    </source>
</evidence>
<dbReference type="EMBL" id="BAABRN010000119">
    <property type="protein sequence ID" value="GAA5504405.1"/>
    <property type="molecule type" value="Genomic_DNA"/>
</dbReference>
<protein>
    <submittedName>
        <fullName evidence="1">Uncharacterized protein</fullName>
    </submittedName>
</protein>
<evidence type="ECO:0000313" key="1">
    <source>
        <dbReference type="EMBL" id="GAA5504405.1"/>
    </source>
</evidence>
<keyword evidence="2" id="KW-1185">Reference proteome</keyword>
<gene>
    <name evidence="1" type="ORF">Dxin01_04175</name>
</gene>
<accession>A0ABP9VGQ9</accession>
<sequence>MSAELRLQNLLTGIARGRGGAEMLLELLAILHDKGVLNKAEVRQVVNVLAADMSEFNAELRQGQQPDAWFRG</sequence>
<proteinExistence type="predicted"/>
<dbReference type="RefSeq" id="WP_353544366.1">
    <property type="nucleotide sequence ID" value="NZ_BAABRN010000119.1"/>
</dbReference>
<name>A0ABP9VGQ9_9DEIO</name>
<reference evidence="1 2" key="1">
    <citation type="submission" date="2024-02" db="EMBL/GenBank/DDBJ databases">
        <title>Deinococcus xinjiangensis NBRC 107630.</title>
        <authorList>
            <person name="Ichikawa N."/>
            <person name="Katano-Makiyama Y."/>
            <person name="Hidaka K."/>
        </authorList>
    </citation>
    <scope>NUCLEOTIDE SEQUENCE [LARGE SCALE GENOMIC DNA]</scope>
    <source>
        <strain evidence="1 2">NBRC 107630</strain>
    </source>
</reference>
<dbReference type="Proteomes" id="UP001458946">
    <property type="component" value="Unassembled WGS sequence"/>
</dbReference>